<comment type="caution">
    <text evidence="1">The sequence shown here is derived from an EMBL/GenBank/DDBJ whole genome shotgun (WGS) entry which is preliminary data.</text>
</comment>
<dbReference type="AlphaFoldDB" id="A0A0A0DJ28"/>
<protein>
    <submittedName>
        <fullName evidence="1">Uncharacterized protein</fullName>
    </submittedName>
</protein>
<evidence type="ECO:0000313" key="1">
    <source>
        <dbReference type="EMBL" id="KGM38035.1"/>
    </source>
</evidence>
<evidence type="ECO:0000313" key="2">
    <source>
        <dbReference type="Proteomes" id="UP000030019"/>
    </source>
</evidence>
<keyword evidence="2" id="KW-1185">Reference proteome</keyword>
<proteinExistence type="predicted"/>
<dbReference type="STRING" id="176090.SSIN_0189"/>
<name>A0A0A0DJ28_9STRE</name>
<dbReference type="EMBL" id="JPEN01000019">
    <property type="protein sequence ID" value="KGM38035.1"/>
    <property type="molecule type" value="Genomic_DNA"/>
</dbReference>
<dbReference type="Proteomes" id="UP000030019">
    <property type="component" value="Unassembled WGS sequence"/>
</dbReference>
<organism evidence="1 2">
    <name type="scientific">Streptococcus sinensis</name>
    <dbReference type="NCBI Taxonomy" id="176090"/>
    <lineage>
        <taxon>Bacteria</taxon>
        <taxon>Bacillati</taxon>
        <taxon>Bacillota</taxon>
        <taxon>Bacilli</taxon>
        <taxon>Lactobacillales</taxon>
        <taxon>Streptococcaceae</taxon>
        <taxon>Streptococcus</taxon>
    </lineage>
</organism>
<accession>A0A0A0DJ28</accession>
<gene>
    <name evidence="1" type="ORF">SSIN_0189</name>
</gene>
<sequence>MVEADTKLDKIAHILLKTGTTRSFFTQFNLAFPIRRGSIQVGFIYVLKGFSFKKSLSFKMVYFIASSN</sequence>
<dbReference type="PATRIC" id="fig|176090.4.peg.189"/>
<reference evidence="1 2" key="1">
    <citation type="submission" date="2014-06" db="EMBL/GenBank/DDBJ databases">
        <authorList>
            <person name="Teng J.L."/>
            <person name="Huang Y."/>
            <person name="Tse H."/>
            <person name="Lau S.K."/>
            <person name="Woo P.C."/>
        </authorList>
    </citation>
    <scope>NUCLEOTIDE SEQUENCE [LARGE SCALE GENOMIC DNA]</scope>
    <source>
        <strain evidence="1 2">HKU4</strain>
    </source>
</reference>